<dbReference type="AlphaFoldDB" id="A0A504YC75"/>
<reference evidence="1 2" key="1">
    <citation type="submission" date="2019-04" db="EMBL/GenBank/DDBJ databases">
        <title>Annotation for the trematode Fasciola gigantica.</title>
        <authorList>
            <person name="Choi Y.-J."/>
        </authorList>
    </citation>
    <scope>NUCLEOTIDE SEQUENCE [LARGE SCALE GENOMIC DNA]</scope>
    <source>
        <strain evidence="1">Uganda_cow_1</strain>
    </source>
</reference>
<accession>A0A504YC75</accession>
<sequence length="78" mass="8571">MNALRSIGSTGFMTNAKDVTVSNCGKPSLTVLIVFQSPRLWMVKYFAAMAVSHPICRAWNKSGGFCDHLTYPTQVFAV</sequence>
<organism evidence="1 2">
    <name type="scientific">Fasciola gigantica</name>
    <name type="common">Giant liver fluke</name>
    <dbReference type="NCBI Taxonomy" id="46835"/>
    <lineage>
        <taxon>Eukaryota</taxon>
        <taxon>Metazoa</taxon>
        <taxon>Spiralia</taxon>
        <taxon>Lophotrochozoa</taxon>
        <taxon>Platyhelminthes</taxon>
        <taxon>Trematoda</taxon>
        <taxon>Digenea</taxon>
        <taxon>Plagiorchiida</taxon>
        <taxon>Echinostomata</taxon>
        <taxon>Echinostomatoidea</taxon>
        <taxon>Fasciolidae</taxon>
        <taxon>Fasciola</taxon>
    </lineage>
</organism>
<dbReference type="Proteomes" id="UP000316759">
    <property type="component" value="Unassembled WGS sequence"/>
</dbReference>
<evidence type="ECO:0000313" key="2">
    <source>
        <dbReference type="Proteomes" id="UP000316759"/>
    </source>
</evidence>
<dbReference type="EMBL" id="SUNJ01011786">
    <property type="protein sequence ID" value="TPP58633.1"/>
    <property type="molecule type" value="Genomic_DNA"/>
</dbReference>
<name>A0A504YC75_FASGI</name>
<comment type="caution">
    <text evidence="1">The sequence shown here is derived from an EMBL/GenBank/DDBJ whole genome shotgun (WGS) entry which is preliminary data.</text>
</comment>
<evidence type="ECO:0000313" key="1">
    <source>
        <dbReference type="EMBL" id="TPP58633.1"/>
    </source>
</evidence>
<protein>
    <submittedName>
        <fullName evidence="1">Uncharacterized protein</fullName>
    </submittedName>
</protein>
<keyword evidence="2" id="KW-1185">Reference proteome</keyword>
<gene>
    <name evidence="1" type="ORF">FGIG_11483</name>
</gene>
<proteinExistence type="predicted"/>